<reference evidence="1 2" key="1">
    <citation type="submission" date="2021-06" db="EMBL/GenBank/DDBJ databases">
        <title>Caerostris extrusa draft genome.</title>
        <authorList>
            <person name="Kono N."/>
            <person name="Arakawa K."/>
        </authorList>
    </citation>
    <scope>NUCLEOTIDE SEQUENCE [LARGE SCALE GENOMIC DNA]</scope>
</reference>
<gene>
    <name evidence="1" type="ORF">CEXT_445171</name>
</gene>
<protein>
    <submittedName>
        <fullName evidence="1">Uncharacterized protein</fullName>
    </submittedName>
</protein>
<name>A0AAV4XE11_CAEEX</name>
<keyword evidence="2" id="KW-1185">Reference proteome</keyword>
<evidence type="ECO:0000313" key="1">
    <source>
        <dbReference type="EMBL" id="GIY93282.1"/>
    </source>
</evidence>
<comment type="caution">
    <text evidence="1">The sequence shown here is derived from an EMBL/GenBank/DDBJ whole genome shotgun (WGS) entry which is preliminary data.</text>
</comment>
<dbReference type="AlphaFoldDB" id="A0AAV4XE11"/>
<organism evidence="1 2">
    <name type="scientific">Caerostris extrusa</name>
    <name type="common">Bark spider</name>
    <name type="synonym">Caerostris bankana</name>
    <dbReference type="NCBI Taxonomy" id="172846"/>
    <lineage>
        <taxon>Eukaryota</taxon>
        <taxon>Metazoa</taxon>
        <taxon>Ecdysozoa</taxon>
        <taxon>Arthropoda</taxon>
        <taxon>Chelicerata</taxon>
        <taxon>Arachnida</taxon>
        <taxon>Araneae</taxon>
        <taxon>Araneomorphae</taxon>
        <taxon>Entelegynae</taxon>
        <taxon>Araneoidea</taxon>
        <taxon>Araneidae</taxon>
        <taxon>Caerostris</taxon>
    </lineage>
</organism>
<dbReference type="EMBL" id="BPLR01017649">
    <property type="protein sequence ID" value="GIY93282.1"/>
    <property type="molecule type" value="Genomic_DNA"/>
</dbReference>
<accession>A0AAV4XE11</accession>
<proteinExistence type="predicted"/>
<dbReference type="Proteomes" id="UP001054945">
    <property type="component" value="Unassembled WGS sequence"/>
</dbReference>
<sequence length="96" mass="11243">MSADCFLTTWINGLGFQDHTITAKEALPFTFKHGRSSILPCDSQVLHKRNQNHYYYSYYFKNSKQQNISSDSSSRADIPHRQSSLFIKRRLHHSHI</sequence>
<evidence type="ECO:0000313" key="2">
    <source>
        <dbReference type="Proteomes" id="UP001054945"/>
    </source>
</evidence>